<dbReference type="GO" id="GO:0000467">
    <property type="term" value="P:exonucleolytic trimming to generate mature 3'-end of 5.8S rRNA from tricistronic rRNA transcript (SSU-rRNA, 5.8S rRNA, LSU-rRNA)"/>
    <property type="evidence" value="ECO:0007669"/>
    <property type="project" value="TreeGrafter"/>
</dbReference>
<proteinExistence type="inferred from homology"/>
<dbReference type="Pfam" id="PF03725">
    <property type="entry name" value="RNase_PH_C"/>
    <property type="match status" value="1"/>
</dbReference>
<dbReference type="InterPro" id="IPR015847">
    <property type="entry name" value="ExoRNase_PH_dom2"/>
</dbReference>
<evidence type="ECO:0000256" key="1">
    <source>
        <dbReference type="ARBA" id="ARBA00004496"/>
    </source>
</evidence>
<dbReference type="GO" id="GO:0016075">
    <property type="term" value="P:rRNA catabolic process"/>
    <property type="evidence" value="ECO:0007669"/>
    <property type="project" value="TreeGrafter"/>
</dbReference>
<evidence type="ECO:0000259" key="7">
    <source>
        <dbReference type="Pfam" id="PF01138"/>
    </source>
</evidence>
<dbReference type="InterPro" id="IPR036345">
    <property type="entry name" value="ExoRNase_PH_dom2_sf"/>
</dbReference>
<name>A0A7R9D7N7_TIMCR</name>
<dbReference type="InterPro" id="IPR027408">
    <property type="entry name" value="PNPase/RNase_PH_dom_sf"/>
</dbReference>
<dbReference type="GO" id="GO:0071035">
    <property type="term" value="P:nuclear polyadenylation-dependent rRNA catabolic process"/>
    <property type="evidence" value="ECO:0007669"/>
    <property type="project" value="TreeGrafter"/>
</dbReference>
<dbReference type="GO" id="GO:0034473">
    <property type="term" value="P:U1 snRNA 3'-end processing"/>
    <property type="evidence" value="ECO:0007669"/>
    <property type="project" value="TreeGrafter"/>
</dbReference>
<dbReference type="GO" id="GO:0005730">
    <property type="term" value="C:nucleolus"/>
    <property type="evidence" value="ECO:0007669"/>
    <property type="project" value="UniProtKB-SubCell"/>
</dbReference>
<evidence type="ECO:0000256" key="4">
    <source>
        <dbReference type="ARBA" id="ARBA00022490"/>
    </source>
</evidence>
<dbReference type="GO" id="GO:0035925">
    <property type="term" value="F:mRNA 3'-UTR AU-rich region binding"/>
    <property type="evidence" value="ECO:0007669"/>
    <property type="project" value="TreeGrafter"/>
</dbReference>
<accession>A0A7R9D7N7</accession>
<feature type="domain" description="Exoribonuclease phosphorolytic" evidence="7">
    <location>
        <begin position="19"/>
        <end position="154"/>
    </location>
</feature>
<dbReference type="InterPro" id="IPR020568">
    <property type="entry name" value="Ribosomal_Su5_D2-typ_SF"/>
</dbReference>
<dbReference type="GO" id="GO:0071038">
    <property type="term" value="P:TRAMP-dependent tRNA surveillance pathway"/>
    <property type="evidence" value="ECO:0007669"/>
    <property type="project" value="TreeGrafter"/>
</dbReference>
<evidence type="ECO:0000256" key="6">
    <source>
        <dbReference type="ARBA" id="ARBA00042523"/>
    </source>
</evidence>
<protein>
    <recommendedName>
        <fullName evidence="6">Ribosomal RNA-processing protein 42</fullName>
    </recommendedName>
</protein>
<dbReference type="GO" id="GO:0071028">
    <property type="term" value="P:nuclear mRNA surveillance"/>
    <property type="evidence" value="ECO:0007669"/>
    <property type="project" value="TreeGrafter"/>
</dbReference>
<evidence type="ECO:0000256" key="5">
    <source>
        <dbReference type="ARBA" id="ARBA00022835"/>
    </source>
</evidence>
<dbReference type="SUPFAM" id="SSF54211">
    <property type="entry name" value="Ribosomal protein S5 domain 2-like"/>
    <property type="match status" value="1"/>
</dbReference>
<dbReference type="CDD" id="cd11367">
    <property type="entry name" value="RNase_PH_RRP42"/>
    <property type="match status" value="1"/>
</dbReference>
<dbReference type="Pfam" id="PF01138">
    <property type="entry name" value="RNase_PH"/>
    <property type="match status" value="1"/>
</dbReference>
<dbReference type="InterPro" id="IPR050590">
    <property type="entry name" value="Exosome_comp_Rrp42_subfam"/>
</dbReference>
<comment type="similarity">
    <text evidence="3">Belongs to the RNase PH family.</text>
</comment>
<comment type="subcellular location">
    <subcellularLocation>
        <location evidence="1">Cytoplasm</location>
    </subcellularLocation>
    <subcellularLocation>
        <location evidence="2">Nucleus</location>
        <location evidence="2">Nucleolus</location>
    </subcellularLocation>
</comment>
<keyword evidence="5" id="KW-0271">Exosome</keyword>
<dbReference type="Gene3D" id="3.30.230.70">
    <property type="entry name" value="GHMP Kinase, N-terminal domain"/>
    <property type="match status" value="1"/>
</dbReference>
<dbReference type="PANTHER" id="PTHR11097:SF8">
    <property type="entry name" value="EXOSOME COMPLEX COMPONENT RRP42"/>
    <property type="match status" value="1"/>
</dbReference>
<evidence type="ECO:0000256" key="2">
    <source>
        <dbReference type="ARBA" id="ARBA00004604"/>
    </source>
</evidence>
<evidence type="ECO:0000259" key="8">
    <source>
        <dbReference type="Pfam" id="PF03725"/>
    </source>
</evidence>
<dbReference type="GO" id="GO:0034476">
    <property type="term" value="P:U5 snRNA 3'-end processing"/>
    <property type="evidence" value="ECO:0007669"/>
    <property type="project" value="TreeGrafter"/>
</dbReference>
<organism evidence="9">
    <name type="scientific">Timema cristinae</name>
    <name type="common">Walking stick</name>
    <dbReference type="NCBI Taxonomy" id="61476"/>
    <lineage>
        <taxon>Eukaryota</taxon>
        <taxon>Metazoa</taxon>
        <taxon>Ecdysozoa</taxon>
        <taxon>Arthropoda</taxon>
        <taxon>Hexapoda</taxon>
        <taxon>Insecta</taxon>
        <taxon>Pterygota</taxon>
        <taxon>Neoptera</taxon>
        <taxon>Polyneoptera</taxon>
        <taxon>Phasmatodea</taxon>
        <taxon>Timematodea</taxon>
        <taxon>Timematoidea</taxon>
        <taxon>Timematidae</taxon>
        <taxon>Timema</taxon>
    </lineage>
</organism>
<evidence type="ECO:0000256" key="3">
    <source>
        <dbReference type="ARBA" id="ARBA00006678"/>
    </source>
</evidence>
<dbReference type="SUPFAM" id="SSF55666">
    <property type="entry name" value="Ribonuclease PH domain 2-like"/>
    <property type="match status" value="1"/>
</dbReference>
<sequence length="352" mass="39287">MLVSEQRDDFRSDGRSRMEYRPMELETNVVSHASGSARLRLANTDILVGVKTEIDVPFPERPNKGKLEFFVDCSANATPSFEGRGGEELGTEISSDLSRAYQSSLAFDLTSLCILPAQQCWKLYIDILILECGGNLFDAVSLAVKAALHNTHIPQVKAALMDGGQVDIHLSDDPFDCWRIDVSTAPLLVTLCKVSLLHFTQIYNKRVPIALSNDSHIANKFLLTFTFIKKYHPQIRTTDKEHRTEVKQMFYARHTKQHIDEEHRTEIGEHCVVDPTAEEELCSNASVVVGVTPDGNITSVFKTGAGSFHPQTLVDTFQMGQSLGVELNGVLKEALRNEEEVVTTRQTYGFLK</sequence>
<dbReference type="GO" id="GO:0000177">
    <property type="term" value="C:cytoplasmic exosome (RNase complex)"/>
    <property type="evidence" value="ECO:0007669"/>
    <property type="project" value="TreeGrafter"/>
</dbReference>
<dbReference type="EMBL" id="OC321179">
    <property type="protein sequence ID" value="CAD7409596.1"/>
    <property type="molecule type" value="Genomic_DNA"/>
</dbReference>
<dbReference type="PANTHER" id="PTHR11097">
    <property type="entry name" value="EXOSOME COMPLEX EXONUCLEASE RIBOSOMAL RNA PROCESSING PROTEIN"/>
    <property type="match status" value="1"/>
</dbReference>
<evidence type="ECO:0000313" key="9">
    <source>
        <dbReference type="EMBL" id="CAD7409596.1"/>
    </source>
</evidence>
<dbReference type="GO" id="GO:0000176">
    <property type="term" value="C:nuclear exosome (RNase complex)"/>
    <property type="evidence" value="ECO:0007669"/>
    <property type="project" value="TreeGrafter"/>
</dbReference>
<reference evidence="9" key="1">
    <citation type="submission" date="2020-11" db="EMBL/GenBank/DDBJ databases">
        <authorList>
            <person name="Tran Van P."/>
        </authorList>
    </citation>
    <scope>NUCLEOTIDE SEQUENCE</scope>
</reference>
<feature type="domain" description="Exoribonuclease phosphorolytic" evidence="8">
    <location>
        <begin position="267"/>
        <end position="320"/>
    </location>
</feature>
<dbReference type="AlphaFoldDB" id="A0A7R9D7N7"/>
<dbReference type="GO" id="GO:0034475">
    <property type="term" value="P:U4 snRNA 3'-end processing"/>
    <property type="evidence" value="ECO:0007669"/>
    <property type="project" value="TreeGrafter"/>
</dbReference>
<keyword evidence="4" id="KW-0963">Cytoplasm</keyword>
<gene>
    <name evidence="9" type="ORF">TCEB3V08_LOCUS10098</name>
</gene>
<dbReference type="InterPro" id="IPR001247">
    <property type="entry name" value="ExoRNase_PH_dom1"/>
</dbReference>